<dbReference type="Proteomes" id="UP000509448">
    <property type="component" value="Chromosome"/>
</dbReference>
<dbReference type="KEGG" id="ccai:NAS2_0690"/>
<dbReference type="EMBL" id="AP018732">
    <property type="protein sequence ID" value="BBE42079.1"/>
    <property type="molecule type" value="Genomic_DNA"/>
</dbReference>
<evidence type="ECO:0000313" key="2">
    <source>
        <dbReference type="Proteomes" id="UP000509448"/>
    </source>
</evidence>
<reference evidence="1 2" key="1">
    <citation type="journal article" date="2019" name="ISME J.">
        <title>Isolation and characterization of a thermophilic sulfur- and iron-reducing thaumarchaeote from a terrestrial acidic hot spring.</title>
        <authorList>
            <person name="Kato S."/>
            <person name="Itoh T."/>
            <person name="Yuki M."/>
            <person name="Nagamori M."/>
            <person name="Ohnishi M."/>
            <person name="Uematsu K."/>
            <person name="Suzuki K."/>
            <person name="Takashina T."/>
            <person name="Ohkuma M."/>
        </authorList>
    </citation>
    <scope>NUCLEOTIDE SEQUENCE [LARGE SCALE GENOMIC DNA]</scope>
    <source>
        <strain evidence="1 2">NAS-02</strain>
    </source>
</reference>
<dbReference type="RefSeq" id="WP_174448356.1">
    <property type="nucleotide sequence ID" value="NZ_AP018732.1"/>
</dbReference>
<protein>
    <submittedName>
        <fullName evidence="1">Uncharacterized protein</fullName>
    </submittedName>
</protein>
<proteinExistence type="predicted"/>
<accession>A0A4P2VC06</accession>
<dbReference type="GeneID" id="55584506"/>
<gene>
    <name evidence="1" type="ORF">NAS2_0690</name>
</gene>
<organism evidence="1 2">
    <name type="scientific">Conexivisphaera calida</name>
    <dbReference type="NCBI Taxonomy" id="1874277"/>
    <lineage>
        <taxon>Archaea</taxon>
        <taxon>Nitrososphaerota</taxon>
        <taxon>Conexivisphaeria</taxon>
        <taxon>Conexivisphaerales</taxon>
        <taxon>Conexivisphaeraceae</taxon>
        <taxon>Conexivisphaera</taxon>
    </lineage>
</organism>
<evidence type="ECO:0000313" key="1">
    <source>
        <dbReference type="EMBL" id="BBE42079.1"/>
    </source>
</evidence>
<keyword evidence="2" id="KW-1185">Reference proteome</keyword>
<name>A0A4P2VC06_9ARCH</name>
<dbReference type="Gene3D" id="6.10.140.1230">
    <property type="match status" value="1"/>
</dbReference>
<dbReference type="AlphaFoldDB" id="A0A4P2VC06"/>
<sequence length="181" mass="19547">MSEGIPKDIRGQLKWAKERVDSQLQKLSRISSSVDSRERALFEKVVSLEKSGQSLRASRYSVELSELKKLKGTVRATAATLDAVSLKLDGAVSLGDAIAAIAGARTVVSSLSRQVKGMNPDFDRTISEIDDVLSSTQQTFSEIQIPTNPESEQILEEAAAVAELRVRQSGVPPGAPLPERT</sequence>